<dbReference type="AlphaFoldDB" id="A0A645D8M2"/>
<name>A0A645D8M2_9ZZZZ</name>
<reference evidence="1" key="1">
    <citation type="submission" date="2019-08" db="EMBL/GenBank/DDBJ databases">
        <authorList>
            <person name="Kucharzyk K."/>
            <person name="Murdoch R.W."/>
            <person name="Higgins S."/>
            <person name="Loffler F."/>
        </authorList>
    </citation>
    <scope>NUCLEOTIDE SEQUENCE</scope>
</reference>
<comment type="caution">
    <text evidence="1">The sequence shown here is derived from an EMBL/GenBank/DDBJ whole genome shotgun (WGS) entry which is preliminary data.</text>
</comment>
<organism evidence="1">
    <name type="scientific">bioreactor metagenome</name>
    <dbReference type="NCBI Taxonomy" id="1076179"/>
    <lineage>
        <taxon>unclassified sequences</taxon>
        <taxon>metagenomes</taxon>
        <taxon>ecological metagenomes</taxon>
    </lineage>
</organism>
<proteinExistence type="predicted"/>
<gene>
    <name evidence="1" type="ORF">SDC9_132692</name>
</gene>
<accession>A0A645D8M2</accession>
<protein>
    <submittedName>
        <fullName evidence="1">Uncharacterized protein</fullName>
    </submittedName>
</protein>
<sequence>MGDYDHVPVVKLLHPVLHVVEVLVADYVIRLRKREGIVILRVVGYRQAEGLEPGLPGPVEDLQRRVRTKGRDGDLVLVVIFQNRIDLLLRDHVLYLISSFKGYLWNASAESSAS</sequence>
<evidence type="ECO:0000313" key="1">
    <source>
        <dbReference type="EMBL" id="MPM85611.1"/>
    </source>
</evidence>
<dbReference type="EMBL" id="VSSQ01033870">
    <property type="protein sequence ID" value="MPM85611.1"/>
    <property type="molecule type" value="Genomic_DNA"/>
</dbReference>